<dbReference type="Proteomes" id="UP000029665">
    <property type="component" value="Unassembled WGS sequence"/>
</dbReference>
<comment type="caution">
    <text evidence="9">The sequence shown here is derived from an EMBL/GenBank/DDBJ whole genome shotgun (WGS) entry which is preliminary data.</text>
</comment>
<feature type="compositionally biased region" description="Basic and acidic residues" evidence="7">
    <location>
        <begin position="158"/>
        <end position="182"/>
    </location>
</feature>
<reference evidence="9" key="1">
    <citation type="submission" date="2014-01" db="EMBL/GenBank/DDBJ databases">
        <title>The genome of the white-rot fungus Pycnoporus cinnabarinus: a basidiomycete model with a versatile arsenal for lignocellulosic biomass breakdown.</title>
        <authorList>
            <person name="Levasseur A."/>
            <person name="Lomascolo A."/>
            <person name="Ruiz-Duenas F.J."/>
            <person name="Uzan E."/>
            <person name="Piumi F."/>
            <person name="Kues U."/>
            <person name="Ram A.F.J."/>
            <person name="Murat C."/>
            <person name="Haon M."/>
            <person name="Benoit I."/>
            <person name="Arfi Y."/>
            <person name="Chevret D."/>
            <person name="Drula E."/>
            <person name="Kwon M.J."/>
            <person name="Gouret P."/>
            <person name="Lesage-Meessen L."/>
            <person name="Lombard V."/>
            <person name="Mariette J."/>
            <person name="Noirot C."/>
            <person name="Park J."/>
            <person name="Patyshakuliyeva A."/>
            <person name="Wieneger R.A.B."/>
            <person name="Wosten H.A.B."/>
            <person name="Martin F."/>
            <person name="Coutinho P.M."/>
            <person name="de Vries R."/>
            <person name="Martinez A.T."/>
            <person name="Klopp C."/>
            <person name="Pontarotti P."/>
            <person name="Henrissat B."/>
            <person name="Record E."/>
        </authorList>
    </citation>
    <scope>NUCLEOTIDE SEQUENCE [LARGE SCALE GENOMIC DNA]</scope>
    <source>
        <strain evidence="9">BRFM137</strain>
    </source>
</reference>
<dbReference type="OMA" id="PTEHEVG"/>
<dbReference type="STRING" id="5643.A0A060SQX9"/>
<name>A0A060SQX9_PYCCI</name>
<accession>A0A060SQX9</accession>
<dbReference type="PANTHER" id="PTHR13254">
    <property type="entry name" value="GOLGI AUTOANTIGEN, GOLGIN SUBFAMILY A, 7"/>
    <property type="match status" value="1"/>
</dbReference>
<evidence type="ECO:0000256" key="2">
    <source>
        <dbReference type="ARBA" id="ARBA00007732"/>
    </source>
</evidence>
<keyword evidence="6" id="KW-0472">Membrane</keyword>
<feature type="compositionally biased region" description="Basic and acidic residues" evidence="7">
    <location>
        <begin position="130"/>
        <end position="147"/>
    </location>
</feature>
<evidence type="ECO:0000256" key="7">
    <source>
        <dbReference type="SAM" id="MobiDB-lite"/>
    </source>
</evidence>
<dbReference type="GO" id="GO:0005789">
    <property type="term" value="C:endoplasmic reticulum membrane"/>
    <property type="evidence" value="ECO:0007669"/>
    <property type="project" value="UniProtKB-SubCell"/>
</dbReference>
<dbReference type="OrthoDB" id="2190159at2759"/>
<keyword evidence="5" id="KW-0256">Endoplasmic reticulum</keyword>
<feature type="domain" description="Golgin subfamily A member 7/ERF4" evidence="8">
    <location>
        <begin position="263"/>
        <end position="375"/>
    </location>
</feature>
<evidence type="ECO:0000259" key="8">
    <source>
        <dbReference type="Pfam" id="PF10256"/>
    </source>
</evidence>
<dbReference type="GO" id="GO:0006612">
    <property type="term" value="P:protein targeting to membrane"/>
    <property type="evidence" value="ECO:0007669"/>
    <property type="project" value="TreeGrafter"/>
</dbReference>
<evidence type="ECO:0000313" key="9">
    <source>
        <dbReference type="EMBL" id="CDO74818.1"/>
    </source>
</evidence>
<gene>
    <name evidence="9" type="ORF">BN946_scf185001.g66</name>
</gene>
<dbReference type="PANTHER" id="PTHR13254:SF0">
    <property type="entry name" value="GOLGIN SUBFAMILY A MEMBER 7_ERF4 DOMAIN-CONTAINING PROTEIN"/>
    <property type="match status" value="1"/>
</dbReference>
<dbReference type="InterPro" id="IPR051371">
    <property type="entry name" value="Ras_palmitoyltransferase"/>
</dbReference>
<comment type="similarity">
    <text evidence="2">Belongs to the ERF4 family.</text>
</comment>
<dbReference type="HOGENOM" id="CLU_049758_0_1_1"/>
<feature type="compositionally biased region" description="Basic and acidic residues" evidence="7">
    <location>
        <begin position="99"/>
        <end position="118"/>
    </location>
</feature>
<evidence type="ECO:0000256" key="4">
    <source>
        <dbReference type="ARBA" id="ARBA00018463"/>
    </source>
</evidence>
<evidence type="ECO:0000256" key="5">
    <source>
        <dbReference type="ARBA" id="ARBA00022824"/>
    </source>
</evidence>
<feature type="region of interest" description="Disordered" evidence="7">
    <location>
        <begin position="1"/>
        <end position="54"/>
    </location>
</feature>
<evidence type="ECO:0000256" key="1">
    <source>
        <dbReference type="ARBA" id="ARBA00004406"/>
    </source>
</evidence>
<feature type="compositionally biased region" description="Pro residues" evidence="7">
    <location>
        <begin position="33"/>
        <end position="43"/>
    </location>
</feature>
<dbReference type="GO" id="GO:0031211">
    <property type="term" value="C:endoplasmic reticulum palmitoyltransferase complex"/>
    <property type="evidence" value="ECO:0007669"/>
    <property type="project" value="TreeGrafter"/>
</dbReference>
<dbReference type="Pfam" id="PF10256">
    <property type="entry name" value="Erf4"/>
    <property type="match status" value="1"/>
</dbReference>
<evidence type="ECO:0000256" key="6">
    <source>
        <dbReference type="ARBA" id="ARBA00023136"/>
    </source>
</evidence>
<dbReference type="InterPro" id="IPR019383">
    <property type="entry name" value="Golgin_A_7/ERF4"/>
</dbReference>
<dbReference type="AlphaFoldDB" id="A0A060SQX9"/>
<comment type="subunit">
    <text evidence="3">Interacts with ERF2.</text>
</comment>
<comment type="subcellular location">
    <subcellularLocation>
        <location evidence="1">Endoplasmic reticulum membrane</location>
        <topology evidence="1">Peripheral membrane protein</topology>
    </subcellularLocation>
</comment>
<feature type="region of interest" description="Disordered" evidence="7">
    <location>
        <begin position="99"/>
        <end position="232"/>
    </location>
</feature>
<dbReference type="EMBL" id="CCBP010000215">
    <property type="protein sequence ID" value="CDO74818.1"/>
    <property type="molecule type" value="Genomic_DNA"/>
</dbReference>
<protein>
    <recommendedName>
        <fullName evidence="4">Ras modification protein ERF4</fullName>
    </recommendedName>
</protein>
<organism evidence="9 10">
    <name type="scientific">Pycnoporus cinnabarinus</name>
    <name type="common">Cinnabar-red polypore</name>
    <name type="synonym">Trametes cinnabarina</name>
    <dbReference type="NCBI Taxonomy" id="5643"/>
    <lineage>
        <taxon>Eukaryota</taxon>
        <taxon>Fungi</taxon>
        <taxon>Dikarya</taxon>
        <taxon>Basidiomycota</taxon>
        <taxon>Agaricomycotina</taxon>
        <taxon>Agaricomycetes</taxon>
        <taxon>Polyporales</taxon>
        <taxon>Polyporaceae</taxon>
        <taxon>Trametes</taxon>
    </lineage>
</organism>
<feature type="compositionally biased region" description="Low complexity" evidence="7">
    <location>
        <begin position="1"/>
        <end position="15"/>
    </location>
</feature>
<sequence length="388" mass="43438">MSLSSRPSSLSAAPAQVHARDHEATTSTSIGPSPVPPTPPPKEPLQAERRLPAAENMARLGFMAAPPELDPATDVIDISGPVDDSYYADPDSTLRASLDAHAHPFVRPKENEDIRSEVDLEGATEADITTAHRDTDTPTVSVEHEHAGSTLYGSAAGSDRERDRERDGEREHVQEHPLRMDIHPPSPPPWEMQDEAERGRMSPQRFEFSTAKSRTVHDFSNKPRSHNRPLIPHSAYYFGPPPPDSAFGTDPVGQIGVHHPREIVRVERDYSGGELPQFSSTYPLELEGRISPTQFLETINAINEILISAHSLSHAFVDNALAYFSLQVSRALKKSHYEKEMERLKATIDLINREVYNPVGLNIKWPRSVAFLFLEIEYYVSLLWRQRQ</sequence>
<keyword evidence="10" id="KW-1185">Reference proteome</keyword>
<proteinExistence type="inferred from homology"/>
<evidence type="ECO:0000256" key="3">
    <source>
        <dbReference type="ARBA" id="ARBA00011396"/>
    </source>
</evidence>
<evidence type="ECO:0000313" key="10">
    <source>
        <dbReference type="Proteomes" id="UP000029665"/>
    </source>
</evidence>